<gene>
    <name evidence="1" type="ORF">Cha6605_4645</name>
</gene>
<proteinExistence type="predicted"/>
<keyword evidence="1" id="KW-0238">DNA-binding</keyword>
<name>K9ULM1_CHAP6</name>
<sequence length="87" mass="10209">MNIALNPEQEQFIQSQIDRGRFKSADEAAFQAFKLLEEKYRDYENWIEDTRQKVDVAIAELDRGEGVELDLAIDRLQQKFRSAKETT</sequence>
<dbReference type="InterPro" id="IPR038296">
    <property type="entry name" value="ParD_sf"/>
</dbReference>
<dbReference type="Pfam" id="PF03693">
    <property type="entry name" value="ParD_antitoxin"/>
    <property type="match status" value="1"/>
</dbReference>
<organism evidence="1 2">
    <name type="scientific">Chamaesiphon minutus (strain ATCC 27169 / PCC 6605)</name>
    <dbReference type="NCBI Taxonomy" id="1173020"/>
    <lineage>
        <taxon>Bacteria</taxon>
        <taxon>Bacillati</taxon>
        <taxon>Cyanobacteriota</taxon>
        <taxon>Cyanophyceae</taxon>
        <taxon>Gomontiellales</taxon>
        <taxon>Chamaesiphonaceae</taxon>
        <taxon>Chamaesiphon</taxon>
    </lineage>
</organism>
<dbReference type="STRING" id="1173020.Cha6605_4645"/>
<keyword evidence="2" id="KW-1185">Reference proteome</keyword>
<evidence type="ECO:0000313" key="1">
    <source>
        <dbReference type="EMBL" id="AFY95563.1"/>
    </source>
</evidence>
<dbReference type="AlphaFoldDB" id="K9ULM1"/>
<accession>K9ULM1</accession>
<dbReference type="InterPro" id="IPR022789">
    <property type="entry name" value="ParD"/>
</dbReference>
<dbReference type="KEGG" id="cmp:Cha6605_4645"/>
<dbReference type="RefSeq" id="WP_015161661.1">
    <property type="nucleotide sequence ID" value="NC_019697.1"/>
</dbReference>
<reference evidence="1 2" key="1">
    <citation type="submission" date="2012-05" db="EMBL/GenBank/DDBJ databases">
        <title>Finished chromosome of genome of Chamaesiphon sp. PCC 6605.</title>
        <authorList>
            <consortium name="US DOE Joint Genome Institute"/>
            <person name="Gugger M."/>
            <person name="Coursin T."/>
            <person name="Rippka R."/>
            <person name="Tandeau De Marsac N."/>
            <person name="Huntemann M."/>
            <person name="Wei C.-L."/>
            <person name="Han J."/>
            <person name="Detter J.C."/>
            <person name="Han C."/>
            <person name="Tapia R."/>
            <person name="Chen A."/>
            <person name="Kyrpides N."/>
            <person name="Mavromatis K."/>
            <person name="Markowitz V."/>
            <person name="Szeto E."/>
            <person name="Ivanova N."/>
            <person name="Pagani I."/>
            <person name="Pati A."/>
            <person name="Goodwin L."/>
            <person name="Nordberg H.P."/>
            <person name="Cantor M.N."/>
            <person name="Hua S.X."/>
            <person name="Woyke T."/>
            <person name="Kerfeld C.A."/>
        </authorList>
    </citation>
    <scope>NUCLEOTIDE SEQUENCE [LARGE SCALE GENOMIC DNA]</scope>
    <source>
        <strain evidence="2">ATCC 27169 / PCC 6605</strain>
    </source>
</reference>
<dbReference type="HOGENOM" id="CLU_144805_6_1_3"/>
<protein>
    <submittedName>
        <fullName evidence="1">Putative transcriptional regulators containing the CopG/Arc/MetJ DNA-binding domain</fullName>
    </submittedName>
</protein>
<evidence type="ECO:0000313" key="2">
    <source>
        <dbReference type="Proteomes" id="UP000010366"/>
    </source>
</evidence>
<dbReference type="OrthoDB" id="573411at2"/>
<dbReference type="EMBL" id="CP003600">
    <property type="protein sequence ID" value="AFY95563.1"/>
    <property type="molecule type" value="Genomic_DNA"/>
</dbReference>
<dbReference type="GO" id="GO:0003677">
    <property type="term" value="F:DNA binding"/>
    <property type="evidence" value="ECO:0007669"/>
    <property type="project" value="UniProtKB-KW"/>
</dbReference>
<dbReference type="Proteomes" id="UP000010366">
    <property type="component" value="Chromosome"/>
</dbReference>
<dbReference type="eggNOG" id="COG3609">
    <property type="taxonomic scope" value="Bacteria"/>
</dbReference>
<dbReference type="Gene3D" id="6.10.10.120">
    <property type="entry name" value="Antitoxin ParD1-like"/>
    <property type="match status" value="1"/>
</dbReference>